<dbReference type="InterPro" id="IPR045339">
    <property type="entry name" value="DUF6534"/>
</dbReference>
<protein>
    <recommendedName>
        <fullName evidence="2">DUF6534 domain-containing protein</fullName>
    </recommendedName>
</protein>
<proteinExistence type="predicted"/>
<accession>A0A4S8LFS4</accession>
<name>A0A4S8LFS4_DENBC</name>
<keyword evidence="1" id="KW-0812">Transmembrane</keyword>
<dbReference type="OrthoDB" id="2884999at2759"/>
<evidence type="ECO:0000313" key="4">
    <source>
        <dbReference type="Proteomes" id="UP000297245"/>
    </source>
</evidence>
<evidence type="ECO:0000259" key="2">
    <source>
        <dbReference type="Pfam" id="PF20152"/>
    </source>
</evidence>
<feature type="transmembrane region" description="Helical" evidence="1">
    <location>
        <begin position="134"/>
        <end position="156"/>
    </location>
</feature>
<dbReference type="EMBL" id="ML179445">
    <property type="protein sequence ID" value="THU87563.1"/>
    <property type="molecule type" value="Genomic_DNA"/>
</dbReference>
<keyword evidence="1" id="KW-0472">Membrane</keyword>
<keyword evidence="1" id="KW-1133">Transmembrane helix</keyword>
<dbReference type="Proteomes" id="UP000297245">
    <property type="component" value="Unassembled WGS sequence"/>
</dbReference>
<keyword evidence="4" id="KW-1185">Reference proteome</keyword>
<dbReference type="Pfam" id="PF20152">
    <property type="entry name" value="DUF6534"/>
    <property type="match status" value="1"/>
</dbReference>
<dbReference type="PANTHER" id="PTHR40465:SF1">
    <property type="entry name" value="DUF6534 DOMAIN-CONTAINING PROTEIN"/>
    <property type="match status" value="1"/>
</dbReference>
<feature type="domain" description="DUF6534" evidence="2">
    <location>
        <begin position="142"/>
        <end position="197"/>
    </location>
</feature>
<feature type="transmembrane region" description="Helical" evidence="1">
    <location>
        <begin position="22"/>
        <end position="43"/>
    </location>
</feature>
<feature type="transmembrane region" description="Helical" evidence="1">
    <location>
        <begin position="176"/>
        <end position="194"/>
    </location>
</feature>
<sequence length="223" mass="24829">MLLVQVYLYFVSFPQDKKKYKALVLVLLMLENMQTGLVMFDAISAFAEGFGDTADLENIRMQWLSVPVLSALISCPVQFFYAYRVRILSQSKVKAGLLIFLSAAQGIASLAGGIPQARLHGKVTDLEGKRFSPVVIWLAMTCLCDVSIAASMLYYLRTRDTELKSTQILIQRVKKVVLETGALTGKVLVFLFPLPPIPLILTSQSQLTHTQTLPPTLWVLFLT</sequence>
<evidence type="ECO:0000256" key="1">
    <source>
        <dbReference type="SAM" id="Phobius"/>
    </source>
</evidence>
<evidence type="ECO:0000313" key="3">
    <source>
        <dbReference type="EMBL" id="THU87563.1"/>
    </source>
</evidence>
<reference evidence="3 4" key="1">
    <citation type="journal article" date="2019" name="Nat. Ecol. Evol.">
        <title>Megaphylogeny resolves global patterns of mushroom evolution.</title>
        <authorList>
            <person name="Varga T."/>
            <person name="Krizsan K."/>
            <person name="Foldi C."/>
            <person name="Dima B."/>
            <person name="Sanchez-Garcia M."/>
            <person name="Sanchez-Ramirez S."/>
            <person name="Szollosi G.J."/>
            <person name="Szarkandi J.G."/>
            <person name="Papp V."/>
            <person name="Albert L."/>
            <person name="Andreopoulos W."/>
            <person name="Angelini C."/>
            <person name="Antonin V."/>
            <person name="Barry K.W."/>
            <person name="Bougher N.L."/>
            <person name="Buchanan P."/>
            <person name="Buyck B."/>
            <person name="Bense V."/>
            <person name="Catcheside P."/>
            <person name="Chovatia M."/>
            <person name="Cooper J."/>
            <person name="Damon W."/>
            <person name="Desjardin D."/>
            <person name="Finy P."/>
            <person name="Geml J."/>
            <person name="Haridas S."/>
            <person name="Hughes K."/>
            <person name="Justo A."/>
            <person name="Karasinski D."/>
            <person name="Kautmanova I."/>
            <person name="Kiss B."/>
            <person name="Kocsube S."/>
            <person name="Kotiranta H."/>
            <person name="LaButti K.M."/>
            <person name="Lechner B.E."/>
            <person name="Liimatainen K."/>
            <person name="Lipzen A."/>
            <person name="Lukacs Z."/>
            <person name="Mihaltcheva S."/>
            <person name="Morgado L.N."/>
            <person name="Niskanen T."/>
            <person name="Noordeloos M.E."/>
            <person name="Ohm R.A."/>
            <person name="Ortiz-Santana B."/>
            <person name="Ovrebo C."/>
            <person name="Racz N."/>
            <person name="Riley R."/>
            <person name="Savchenko A."/>
            <person name="Shiryaev A."/>
            <person name="Soop K."/>
            <person name="Spirin V."/>
            <person name="Szebenyi C."/>
            <person name="Tomsovsky M."/>
            <person name="Tulloss R.E."/>
            <person name="Uehling J."/>
            <person name="Grigoriev I.V."/>
            <person name="Vagvolgyi C."/>
            <person name="Papp T."/>
            <person name="Martin F.M."/>
            <person name="Miettinen O."/>
            <person name="Hibbett D.S."/>
            <person name="Nagy L.G."/>
        </authorList>
    </citation>
    <scope>NUCLEOTIDE SEQUENCE [LARGE SCALE GENOMIC DNA]</scope>
    <source>
        <strain evidence="3 4">CBS 962.96</strain>
    </source>
</reference>
<feature type="transmembrane region" description="Helical" evidence="1">
    <location>
        <begin position="63"/>
        <end position="83"/>
    </location>
</feature>
<gene>
    <name evidence="3" type="ORF">K435DRAFT_730628</name>
</gene>
<dbReference type="AlphaFoldDB" id="A0A4S8LFS4"/>
<feature type="transmembrane region" description="Helical" evidence="1">
    <location>
        <begin position="95"/>
        <end position="114"/>
    </location>
</feature>
<dbReference type="PANTHER" id="PTHR40465">
    <property type="entry name" value="CHROMOSOME 1, WHOLE GENOME SHOTGUN SEQUENCE"/>
    <property type="match status" value="1"/>
</dbReference>
<organism evidence="3 4">
    <name type="scientific">Dendrothele bispora (strain CBS 962.96)</name>
    <dbReference type="NCBI Taxonomy" id="1314807"/>
    <lineage>
        <taxon>Eukaryota</taxon>
        <taxon>Fungi</taxon>
        <taxon>Dikarya</taxon>
        <taxon>Basidiomycota</taxon>
        <taxon>Agaricomycotina</taxon>
        <taxon>Agaricomycetes</taxon>
        <taxon>Agaricomycetidae</taxon>
        <taxon>Agaricales</taxon>
        <taxon>Agaricales incertae sedis</taxon>
        <taxon>Dendrothele</taxon>
    </lineage>
</organism>